<dbReference type="EMBL" id="LGIQ01000011">
    <property type="protein sequence ID" value="KNB69300.1"/>
    <property type="molecule type" value="Genomic_DNA"/>
</dbReference>
<dbReference type="OrthoDB" id="1634554at2"/>
<sequence length="394" mass="43040">MKRNLVLAGVLVICLIGGGLLLNTNGTDAVSVAATQKESILTAEQVNVSFQQVGGRVTQVEVQEEQRVKKGDVLMRLDSTDLDLQIAKAQKDLEQMDVKIKQIQDSVRNGGQKVSTQELQAKLGVESAVTSQQQINKGARDEDLRRQEIVVTDARKSLENAQLTFDRTKKLFDEGAVAKASLDSAETALSTFQNALAQQEEVLKKLKAGATAEERQQASIAAEKAKTVLSQVEQARDDLMNNAMNADILQKQKEAADIQLKTLQTQRERLTLKAPQDGKVIKVVPKVGENVAIGGTVVLLETDNLFYDIYVSETQVPSFKVGAQVTGHVLALNQDLTGDVRFITAAPQFANLRMSREKGQADLSSFQVRVYVKRADDLLPGMTVEVKADEIAAR</sequence>
<evidence type="ECO:0000313" key="7">
    <source>
        <dbReference type="Proteomes" id="UP000036834"/>
    </source>
</evidence>
<evidence type="ECO:0000313" key="5">
    <source>
        <dbReference type="EMBL" id="GED70707.1"/>
    </source>
</evidence>
<dbReference type="SUPFAM" id="SSF51230">
    <property type="entry name" value="Single hybrid motif"/>
    <property type="match status" value="1"/>
</dbReference>
<dbReference type="PANTHER" id="PTHR32347:SF23">
    <property type="entry name" value="BLL5650 PROTEIN"/>
    <property type="match status" value="1"/>
</dbReference>
<keyword evidence="8" id="KW-1185">Reference proteome</keyword>
<dbReference type="Gene3D" id="2.40.50.100">
    <property type="match status" value="1"/>
</dbReference>
<dbReference type="RefSeq" id="WP_049741301.1">
    <property type="nucleotide sequence ID" value="NZ_BJON01000017.1"/>
</dbReference>
<proteinExistence type="predicted"/>
<dbReference type="Gene3D" id="2.40.30.170">
    <property type="match status" value="1"/>
</dbReference>
<evidence type="ECO:0000256" key="1">
    <source>
        <dbReference type="ARBA" id="ARBA00004196"/>
    </source>
</evidence>
<dbReference type="EMBL" id="BJON01000017">
    <property type="protein sequence ID" value="GED70707.1"/>
    <property type="molecule type" value="Genomic_DNA"/>
</dbReference>
<evidence type="ECO:0000256" key="2">
    <source>
        <dbReference type="ARBA" id="ARBA00023054"/>
    </source>
</evidence>
<dbReference type="InterPro" id="IPR050465">
    <property type="entry name" value="UPF0194_transport"/>
</dbReference>
<reference evidence="6" key="2">
    <citation type="submission" date="2015-07" db="EMBL/GenBank/DDBJ databases">
        <title>MeaNS - Measles Nucleotide Surveillance Program.</title>
        <authorList>
            <person name="Tran T."/>
            <person name="Druce J."/>
        </authorList>
    </citation>
    <scope>NUCLEOTIDE SEQUENCE</scope>
    <source>
        <strain evidence="6">DSM 9887</strain>
    </source>
</reference>
<dbReference type="InterPro" id="IPR058625">
    <property type="entry name" value="MdtA-like_BSH"/>
</dbReference>
<gene>
    <name evidence="6" type="ORF">ADS79_25675</name>
    <name evidence="5" type="ORF">BRE01_44090</name>
</gene>
<evidence type="ECO:0000256" key="3">
    <source>
        <dbReference type="SAM" id="Coils"/>
    </source>
</evidence>
<keyword evidence="2 3" id="KW-0175">Coiled coil</keyword>
<evidence type="ECO:0000259" key="4">
    <source>
        <dbReference type="Pfam" id="PF25917"/>
    </source>
</evidence>
<reference evidence="7" key="1">
    <citation type="submission" date="2015-07" db="EMBL/GenBank/DDBJ databases">
        <title>Genome sequencing project for genomic taxonomy and phylogenomics of Bacillus-like bacteria.</title>
        <authorList>
            <person name="Liu B."/>
            <person name="Wang J."/>
            <person name="Zhu Y."/>
            <person name="Liu G."/>
            <person name="Chen Q."/>
            <person name="Chen Z."/>
            <person name="Lan J."/>
            <person name="Che J."/>
            <person name="Ge C."/>
            <person name="Shi H."/>
            <person name="Pan Z."/>
            <person name="Liu X."/>
        </authorList>
    </citation>
    <scope>NUCLEOTIDE SEQUENCE [LARGE SCALE GENOMIC DNA]</scope>
    <source>
        <strain evidence="7">DSM 9887</strain>
    </source>
</reference>
<protein>
    <recommendedName>
        <fullName evidence="4">Multidrug resistance protein MdtA-like barrel-sandwich hybrid domain-containing protein</fullName>
    </recommendedName>
</protein>
<dbReference type="PANTHER" id="PTHR32347">
    <property type="entry name" value="EFFLUX SYSTEM COMPONENT YKNX-RELATED"/>
    <property type="match status" value="1"/>
</dbReference>
<dbReference type="GO" id="GO:0030313">
    <property type="term" value="C:cell envelope"/>
    <property type="evidence" value="ECO:0007669"/>
    <property type="project" value="UniProtKB-SubCell"/>
</dbReference>
<dbReference type="Proteomes" id="UP000319578">
    <property type="component" value="Unassembled WGS sequence"/>
</dbReference>
<dbReference type="InterPro" id="IPR011053">
    <property type="entry name" value="Single_hybrid_motif"/>
</dbReference>
<evidence type="ECO:0000313" key="6">
    <source>
        <dbReference type="EMBL" id="KNB69300.1"/>
    </source>
</evidence>
<reference evidence="5 8" key="3">
    <citation type="submission" date="2019-06" db="EMBL/GenBank/DDBJ databases">
        <title>Whole genome shotgun sequence of Brevibacillus reuszeri NBRC 15719.</title>
        <authorList>
            <person name="Hosoyama A."/>
            <person name="Uohara A."/>
            <person name="Ohji S."/>
            <person name="Ichikawa N."/>
        </authorList>
    </citation>
    <scope>NUCLEOTIDE SEQUENCE [LARGE SCALE GENOMIC DNA]</scope>
    <source>
        <strain evidence="5 8">NBRC 15719</strain>
    </source>
</reference>
<comment type="subcellular location">
    <subcellularLocation>
        <location evidence="1">Cell envelope</location>
    </subcellularLocation>
</comment>
<organism evidence="6 7">
    <name type="scientific">Brevibacillus reuszeri</name>
    <dbReference type="NCBI Taxonomy" id="54915"/>
    <lineage>
        <taxon>Bacteria</taxon>
        <taxon>Bacillati</taxon>
        <taxon>Bacillota</taxon>
        <taxon>Bacilli</taxon>
        <taxon>Bacillales</taxon>
        <taxon>Paenibacillaceae</taxon>
        <taxon>Brevibacillus</taxon>
    </lineage>
</organism>
<accession>A0A0K9YM76</accession>
<dbReference type="Pfam" id="PF25917">
    <property type="entry name" value="BSH_RND"/>
    <property type="match status" value="1"/>
</dbReference>
<dbReference type="AlphaFoldDB" id="A0A0K9YM76"/>
<comment type="caution">
    <text evidence="6">The sequence shown here is derived from an EMBL/GenBank/DDBJ whole genome shotgun (WGS) entry which is preliminary data.</text>
</comment>
<dbReference type="Proteomes" id="UP000036834">
    <property type="component" value="Unassembled WGS sequence"/>
</dbReference>
<dbReference type="STRING" id="54915.ADS79_25675"/>
<evidence type="ECO:0000313" key="8">
    <source>
        <dbReference type="Proteomes" id="UP000319578"/>
    </source>
</evidence>
<dbReference type="SUPFAM" id="SSF111369">
    <property type="entry name" value="HlyD-like secretion proteins"/>
    <property type="match status" value="1"/>
</dbReference>
<dbReference type="PATRIC" id="fig|54915.3.peg.4291"/>
<feature type="domain" description="Multidrug resistance protein MdtA-like barrel-sandwich hybrid" evidence="4">
    <location>
        <begin position="51"/>
        <end position="296"/>
    </location>
</feature>
<feature type="coiled-coil region" evidence="3">
    <location>
        <begin position="182"/>
        <end position="273"/>
    </location>
</feature>
<name>A0A0K9YM76_9BACL</name>